<dbReference type="Gene3D" id="3.10.20.90">
    <property type="entry name" value="Phosphatidylinositol 3-kinase Catalytic Subunit, Chain A, domain 1"/>
    <property type="match status" value="1"/>
</dbReference>
<accession>A0A7I7MI43</accession>
<comment type="similarity">
    <text evidence="2">Belongs to the EccD/Snm4 family.</text>
</comment>
<dbReference type="Pfam" id="PF19053">
    <property type="entry name" value="EccD"/>
    <property type="match status" value="1"/>
</dbReference>
<proteinExistence type="inferred from homology"/>
<dbReference type="InterPro" id="IPR044049">
    <property type="entry name" value="EccD_transm"/>
</dbReference>
<feature type="transmembrane region" description="Helical" evidence="7">
    <location>
        <begin position="316"/>
        <end position="334"/>
    </location>
</feature>
<feature type="transmembrane region" description="Helical" evidence="7">
    <location>
        <begin position="116"/>
        <end position="136"/>
    </location>
</feature>
<name>A0A7I7MI43_9MYCO</name>
<sequence>MTDTVCRVSVHAPARQTTADVALPTGCPVGVLLPSIVDIVLGATDAPAEPTRWFLTRPGGVPLDLSVTLRDNAVRDGDLILLTVAPPPPPRIALGDPAGVVSAAVRGPAPRGTGPAAAVGLVVIVVLAAALIWAGRVGGQQPALWVAAALSAASAVTAAIEWAPRPLGTVLSLGAVLHAAVTGALSGAGATWPTAGLLAAGAALLMAVTLARLGTGAVTAMSGCAATAGAVAAAAGVQVVAAPGVGATGALLTVLSLALLSAAPTLTVVTAELGPTRHTVGAGRALTAHRILTGLLAGWAGTAVAGAVLVAADAAVARALAATFSAVVAALLLLRQRVHADAVRRTTLSGTGFAALLVTVWVTVTAAPHWAPWWCAAVAAGGAAALRGWLRESPPNPLSRWTIHLAEYASLAAVVPLGAWVAGVYDAVRAMNLP</sequence>
<comment type="subcellular location">
    <subcellularLocation>
        <location evidence="1">Cell membrane</location>
        <topology evidence="1">Multi-pass membrane protein</topology>
    </subcellularLocation>
</comment>
<evidence type="ECO:0000256" key="6">
    <source>
        <dbReference type="ARBA" id="ARBA00023136"/>
    </source>
</evidence>
<dbReference type="InterPro" id="IPR024962">
    <property type="entry name" value="YukD-like"/>
</dbReference>
<feature type="transmembrane region" description="Helical" evidence="7">
    <location>
        <begin position="370"/>
        <end position="390"/>
    </location>
</feature>
<dbReference type="GO" id="GO:0005886">
    <property type="term" value="C:plasma membrane"/>
    <property type="evidence" value="ECO:0007669"/>
    <property type="project" value="UniProtKB-SubCell"/>
</dbReference>
<reference evidence="9 10" key="1">
    <citation type="journal article" date="2019" name="Emerg. Microbes Infect.">
        <title>Comprehensive subspecies identification of 175 nontuberculous mycobacteria species based on 7547 genomic profiles.</title>
        <authorList>
            <person name="Matsumoto Y."/>
            <person name="Kinjo T."/>
            <person name="Motooka D."/>
            <person name="Nabeya D."/>
            <person name="Jung N."/>
            <person name="Uechi K."/>
            <person name="Horii T."/>
            <person name="Iida T."/>
            <person name="Fujita J."/>
            <person name="Nakamura S."/>
        </authorList>
    </citation>
    <scope>NUCLEOTIDE SEQUENCE [LARGE SCALE GENOMIC DNA]</scope>
    <source>
        <strain evidence="9 10">JCM 13323</strain>
    </source>
</reference>
<feature type="transmembrane region" description="Helical" evidence="7">
    <location>
        <begin position="247"/>
        <end position="270"/>
    </location>
</feature>
<feature type="transmembrane region" description="Helical" evidence="7">
    <location>
        <begin position="192"/>
        <end position="211"/>
    </location>
</feature>
<evidence type="ECO:0000259" key="8">
    <source>
        <dbReference type="Pfam" id="PF19053"/>
    </source>
</evidence>
<evidence type="ECO:0000313" key="10">
    <source>
        <dbReference type="Proteomes" id="UP000466514"/>
    </source>
</evidence>
<evidence type="ECO:0000313" key="9">
    <source>
        <dbReference type="EMBL" id="BBX71815.1"/>
    </source>
</evidence>
<feature type="transmembrane region" description="Helical" evidence="7">
    <location>
        <begin position="402"/>
        <end position="425"/>
    </location>
</feature>
<feature type="transmembrane region" description="Helical" evidence="7">
    <location>
        <begin position="291"/>
        <end position="310"/>
    </location>
</feature>
<evidence type="ECO:0000256" key="1">
    <source>
        <dbReference type="ARBA" id="ARBA00004651"/>
    </source>
</evidence>
<gene>
    <name evidence="9" type="ORF">MPSYJ_52760</name>
</gene>
<organism evidence="9 10">
    <name type="scientific">Mycolicibacterium psychrotolerans</name>
    <dbReference type="NCBI Taxonomy" id="216929"/>
    <lineage>
        <taxon>Bacteria</taxon>
        <taxon>Bacillati</taxon>
        <taxon>Actinomycetota</taxon>
        <taxon>Actinomycetes</taxon>
        <taxon>Mycobacteriales</taxon>
        <taxon>Mycobacteriaceae</taxon>
        <taxon>Mycolicibacterium</taxon>
    </lineage>
</organism>
<protein>
    <recommendedName>
        <fullName evidence="8">EccD-like transmembrane domain-containing protein</fullName>
    </recommendedName>
</protein>
<dbReference type="Pfam" id="PF08817">
    <property type="entry name" value="YukD"/>
    <property type="match status" value="1"/>
</dbReference>
<dbReference type="AlphaFoldDB" id="A0A7I7MI43"/>
<dbReference type="RefSeq" id="WP_163726847.1">
    <property type="nucleotide sequence ID" value="NZ_AP022574.1"/>
</dbReference>
<evidence type="ECO:0000256" key="4">
    <source>
        <dbReference type="ARBA" id="ARBA00022692"/>
    </source>
</evidence>
<feature type="transmembrane region" description="Helical" evidence="7">
    <location>
        <begin position="218"/>
        <end position="241"/>
    </location>
</feature>
<evidence type="ECO:0000256" key="3">
    <source>
        <dbReference type="ARBA" id="ARBA00022475"/>
    </source>
</evidence>
<keyword evidence="5 7" id="KW-1133">Transmembrane helix</keyword>
<dbReference type="KEGG" id="mpsc:MPSYJ_52760"/>
<keyword evidence="3" id="KW-1003">Cell membrane</keyword>
<dbReference type="NCBIfam" id="TIGR03920">
    <property type="entry name" value="T7SS_EccD"/>
    <property type="match status" value="1"/>
</dbReference>
<feature type="transmembrane region" description="Helical" evidence="7">
    <location>
        <begin position="346"/>
        <end position="364"/>
    </location>
</feature>
<evidence type="ECO:0000256" key="5">
    <source>
        <dbReference type="ARBA" id="ARBA00022989"/>
    </source>
</evidence>
<keyword evidence="4 7" id="KW-0812">Transmembrane</keyword>
<feature type="transmembrane region" description="Helical" evidence="7">
    <location>
        <begin position="142"/>
        <end position="160"/>
    </location>
</feature>
<dbReference type="InterPro" id="IPR006707">
    <property type="entry name" value="T7SS_EccD"/>
</dbReference>
<feature type="domain" description="EccD-like transmembrane" evidence="8">
    <location>
        <begin position="282"/>
        <end position="431"/>
    </location>
</feature>
<dbReference type="Proteomes" id="UP000466514">
    <property type="component" value="Chromosome"/>
</dbReference>
<evidence type="ECO:0000256" key="7">
    <source>
        <dbReference type="SAM" id="Phobius"/>
    </source>
</evidence>
<dbReference type="EMBL" id="AP022574">
    <property type="protein sequence ID" value="BBX71815.1"/>
    <property type="molecule type" value="Genomic_DNA"/>
</dbReference>
<evidence type="ECO:0000256" key="2">
    <source>
        <dbReference type="ARBA" id="ARBA00006162"/>
    </source>
</evidence>
<keyword evidence="10" id="KW-1185">Reference proteome</keyword>
<keyword evidence="6 7" id="KW-0472">Membrane</keyword>